<feature type="chain" id="PRO_5013234264" description="Glycoside hydrolase family 92 protein" evidence="1">
    <location>
        <begin position="20"/>
        <end position="784"/>
    </location>
</feature>
<feature type="domain" description="Glycosyl hydrolase family 92" evidence="2">
    <location>
        <begin position="279"/>
        <end position="757"/>
    </location>
</feature>
<dbReference type="GO" id="GO:0000224">
    <property type="term" value="F:peptide-N4-(N-acetyl-beta-glucosaminyl)asparagine amidase activity"/>
    <property type="evidence" value="ECO:0007669"/>
    <property type="project" value="TreeGrafter"/>
</dbReference>
<dbReference type="GO" id="GO:0005634">
    <property type="term" value="C:nucleus"/>
    <property type="evidence" value="ECO:0007669"/>
    <property type="project" value="TreeGrafter"/>
</dbReference>
<evidence type="ECO:0000313" key="4">
    <source>
        <dbReference type="EMBL" id="OKL62155.1"/>
    </source>
</evidence>
<proteinExistence type="predicted"/>
<dbReference type="InterPro" id="IPR014718">
    <property type="entry name" value="GH-type_carb-bd"/>
</dbReference>
<dbReference type="GO" id="GO:0005975">
    <property type="term" value="P:carbohydrate metabolic process"/>
    <property type="evidence" value="ECO:0007669"/>
    <property type="project" value="InterPro"/>
</dbReference>
<dbReference type="Pfam" id="PF17678">
    <property type="entry name" value="Glyco_hydro_92N"/>
    <property type="match status" value="1"/>
</dbReference>
<dbReference type="Proteomes" id="UP000214365">
    <property type="component" value="Unassembled WGS sequence"/>
</dbReference>
<dbReference type="AlphaFoldDB" id="A0A225B5L0"/>
<feature type="signal peptide" evidence="1">
    <location>
        <begin position="1"/>
        <end position="19"/>
    </location>
</feature>
<organism evidence="4 5">
    <name type="scientific">Talaromyces atroroseus</name>
    <dbReference type="NCBI Taxonomy" id="1441469"/>
    <lineage>
        <taxon>Eukaryota</taxon>
        <taxon>Fungi</taxon>
        <taxon>Dikarya</taxon>
        <taxon>Ascomycota</taxon>
        <taxon>Pezizomycotina</taxon>
        <taxon>Eurotiomycetes</taxon>
        <taxon>Eurotiomycetidae</taxon>
        <taxon>Eurotiales</taxon>
        <taxon>Trichocomaceae</taxon>
        <taxon>Talaromyces</taxon>
        <taxon>Talaromyces sect. Trachyspermi</taxon>
    </lineage>
</organism>
<evidence type="ECO:0000259" key="3">
    <source>
        <dbReference type="Pfam" id="PF17678"/>
    </source>
</evidence>
<dbReference type="PANTHER" id="PTHR12143:SF23">
    <property type="entry name" value="PUTATIVE-RELATED"/>
    <property type="match status" value="1"/>
</dbReference>
<dbReference type="FunFam" id="3.30.2080.10:FF:000001">
    <property type="entry name" value="Alpha-1,2-mannosidase subfamily"/>
    <property type="match status" value="1"/>
</dbReference>
<dbReference type="InterPro" id="IPR008928">
    <property type="entry name" value="6-hairpin_glycosidase_sf"/>
</dbReference>
<evidence type="ECO:0008006" key="6">
    <source>
        <dbReference type="Google" id="ProtNLM"/>
    </source>
</evidence>
<dbReference type="FunFam" id="2.70.98.10:FF:000010">
    <property type="entry name" value="Alpha-1,2-mannosidase family protein"/>
    <property type="match status" value="1"/>
</dbReference>
<evidence type="ECO:0000256" key="1">
    <source>
        <dbReference type="SAM" id="SignalP"/>
    </source>
</evidence>
<dbReference type="Gene3D" id="1.20.1610.10">
    <property type="entry name" value="alpha-1,2-mannosidases domains"/>
    <property type="match status" value="1"/>
</dbReference>
<dbReference type="InterPro" id="IPR012939">
    <property type="entry name" value="Glyco_hydro_92"/>
</dbReference>
<keyword evidence="5" id="KW-1185">Reference proteome</keyword>
<dbReference type="FunFam" id="1.20.1610.10:FF:000002">
    <property type="entry name" value="Alpha-1,2-mannosidase family protein"/>
    <property type="match status" value="1"/>
</dbReference>
<dbReference type="Gene3D" id="3.30.2080.10">
    <property type="entry name" value="GH92 mannosidase domain"/>
    <property type="match status" value="1"/>
</dbReference>
<dbReference type="Pfam" id="PF07971">
    <property type="entry name" value="Glyco_hydro_92"/>
    <property type="match status" value="1"/>
</dbReference>
<dbReference type="RefSeq" id="XP_020122276.1">
    <property type="nucleotide sequence ID" value="XM_020264419.1"/>
</dbReference>
<dbReference type="SUPFAM" id="SSF48208">
    <property type="entry name" value="Six-hairpin glycosidases"/>
    <property type="match status" value="1"/>
</dbReference>
<dbReference type="InterPro" id="IPR005887">
    <property type="entry name" value="GH92_a_mannosidase_put"/>
</dbReference>
<dbReference type="OrthoDB" id="449263at2759"/>
<dbReference type="GO" id="GO:0005829">
    <property type="term" value="C:cytosol"/>
    <property type="evidence" value="ECO:0007669"/>
    <property type="project" value="TreeGrafter"/>
</dbReference>
<reference evidence="4 5" key="1">
    <citation type="submission" date="2015-06" db="EMBL/GenBank/DDBJ databases">
        <title>Talaromyces atroroseus IBT 11181 draft genome.</title>
        <authorList>
            <person name="Rasmussen K.B."/>
            <person name="Rasmussen S."/>
            <person name="Petersen B."/>
            <person name="Sicheritz-Ponten T."/>
            <person name="Mortensen U.H."/>
            <person name="Thrane U."/>
        </authorList>
    </citation>
    <scope>NUCLEOTIDE SEQUENCE [LARGE SCALE GENOMIC DNA]</scope>
    <source>
        <strain evidence="4 5">IBT 11181</strain>
    </source>
</reference>
<dbReference type="FunFam" id="1.20.1050.60:FF:000002">
    <property type="entry name" value="Glycosyl hydrolase family 92"/>
    <property type="match status" value="1"/>
</dbReference>
<dbReference type="GO" id="GO:0006516">
    <property type="term" value="P:glycoprotein catabolic process"/>
    <property type="evidence" value="ECO:0007669"/>
    <property type="project" value="TreeGrafter"/>
</dbReference>
<dbReference type="GO" id="GO:0030246">
    <property type="term" value="F:carbohydrate binding"/>
    <property type="evidence" value="ECO:0007669"/>
    <property type="project" value="InterPro"/>
</dbReference>
<comment type="caution">
    <text evidence="4">The sequence shown here is derived from an EMBL/GenBank/DDBJ whole genome shotgun (WGS) entry which is preliminary data.</text>
</comment>
<feature type="domain" description="Glycosyl hydrolase family 92 N-terminal" evidence="3">
    <location>
        <begin position="26"/>
        <end position="273"/>
    </location>
</feature>
<keyword evidence="1" id="KW-0732">Signal</keyword>
<dbReference type="GeneID" id="31002138"/>
<dbReference type="Gene3D" id="1.20.1050.60">
    <property type="entry name" value="alpha-1,2-mannosidase"/>
    <property type="match status" value="1"/>
</dbReference>
<dbReference type="EMBL" id="LFMY01000003">
    <property type="protein sequence ID" value="OKL62155.1"/>
    <property type="molecule type" value="Genomic_DNA"/>
</dbReference>
<dbReference type="InterPro" id="IPR050883">
    <property type="entry name" value="PNGase"/>
</dbReference>
<evidence type="ECO:0000259" key="2">
    <source>
        <dbReference type="Pfam" id="PF07971"/>
    </source>
</evidence>
<dbReference type="Gene3D" id="2.70.98.10">
    <property type="match status" value="1"/>
</dbReference>
<dbReference type="NCBIfam" id="TIGR01180">
    <property type="entry name" value="aman2_put"/>
    <property type="match status" value="1"/>
</dbReference>
<evidence type="ECO:0000313" key="5">
    <source>
        <dbReference type="Proteomes" id="UP000214365"/>
    </source>
</evidence>
<gene>
    <name evidence="4" type="ORF">UA08_02383</name>
</gene>
<protein>
    <recommendedName>
        <fullName evidence="6">Glycoside hydrolase family 92 protein</fullName>
    </recommendedName>
</protein>
<sequence length="784" mass="85549">MRLNKSWPAAFLFATCARASVDPLSLVDPLIGTNNGGNVFAGANLPYGMAKAVADVNGENTGGFATDGSSVTGFSSMHDSGTGGNPSLGNFPIFPQICKDDVIDNCDFLIGSRAVSYINSSVVATPGYFALALSNGITAEMTATHHAALYKFNFQDALNGTTGTKPLVLLDLTDLWQSRQNATISIDETSGRISANGTFLPSFGSGSYESFVCVDFAGGSVNDTGIWVNNRAGTVVKDLFVTRGFNDFYLQAGGFVTFDSISANVFYARVGVSLVSTHQACRNAETEISDPASNFSQIQTSAESAWREKLSPVSVNATGVSENLQTLFWSAIYRTMMSPQNYTGENPLWNSTEPYFDSFYCIWDAFRVQYPLLTIVDPNAMSQMVRSLIDTYKYEGWMPDCRMSLCKGWTQGGSNADVVLADAFVKNLTGIDWDLAYDGLVNDAENEPLDWSVQGRGGLQSWKNLDYIPYLDFDYLGFGTNSRSISRTVEYAYNDYCVSVVGKGLGKTNATTYLSRSMNWQNIFKADQTSYINGTDTGFVGFFQPKYLNGTWGYQDPIACSPLASFCSLTDNPSETFESSVWEYQFYVPHDMSSLISTLGGADHFISRLDFYFESGIADIGNEPVFLSVYAYHYAGRPGLSTRRAHSFIPAYFNATESGLPGNDDSGAMASFTIFSQLGLFPVAGQNVYLISTPFFDSINITSPQTQKTATIRVTNFDPTYTDIYIMNATLNGEPYTKSWIGHEFFLEGQTLELTVGPNESASTWGTSADDLPPSISTATQLLV</sequence>
<dbReference type="STRING" id="1441469.A0A225B5L0"/>
<dbReference type="InterPro" id="IPR041371">
    <property type="entry name" value="GH92_N"/>
</dbReference>
<dbReference type="PANTHER" id="PTHR12143">
    <property type="entry name" value="PEPTIDE N-GLYCANASE PNGASE -RELATED"/>
    <property type="match status" value="1"/>
</dbReference>
<accession>A0A225B5L0</accession>
<name>A0A225B5L0_TALAT</name>